<reference evidence="2" key="1">
    <citation type="journal article" date="2014" name="Front. Microbiol.">
        <title>High frequency of phylogenetically diverse reductive dehalogenase-homologous genes in deep subseafloor sedimentary metagenomes.</title>
        <authorList>
            <person name="Kawai M."/>
            <person name="Futagami T."/>
            <person name="Toyoda A."/>
            <person name="Takaki Y."/>
            <person name="Nishi S."/>
            <person name="Hori S."/>
            <person name="Arai W."/>
            <person name="Tsubouchi T."/>
            <person name="Morono Y."/>
            <person name="Uchiyama I."/>
            <person name="Ito T."/>
            <person name="Fujiyama A."/>
            <person name="Inagaki F."/>
            <person name="Takami H."/>
        </authorList>
    </citation>
    <scope>NUCLEOTIDE SEQUENCE</scope>
    <source>
        <strain evidence="2">Expedition CK06-06</strain>
    </source>
</reference>
<accession>X1I7V5</accession>
<evidence type="ECO:0000313" key="2">
    <source>
        <dbReference type="EMBL" id="GAH65370.1"/>
    </source>
</evidence>
<dbReference type="AlphaFoldDB" id="X1I7V5"/>
<sequence length="240" mass="27505">TIEILTKDIQEIENIVSNYKNYSQIPQIEIDRVLSRIRNLYDSLILLKNASTEPVTEDLEITSQTKSETEIEESVSAGKTEKPKDNKLIEVEEEKATESTDDTKSPVKISQDLPLEKEKPVDIKKEPETLADLFLNSKSFRSEELAEKNPVMDLSSKLQSQPISDIGSAIGLNEKFLFINELFNGNSEKFEETISYLDNAPNFNDAFNYLNEHFDWEMENPSVQKLLDLARRKLIINEDE</sequence>
<proteinExistence type="predicted"/>
<organism evidence="2">
    <name type="scientific">marine sediment metagenome</name>
    <dbReference type="NCBI Taxonomy" id="412755"/>
    <lineage>
        <taxon>unclassified sequences</taxon>
        <taxon>metagenomes</taxon>
        <taxon>ecological metagenomes</taxon>
    </lineage>
</organism>
<dbReference type="EMBL" id="BARU01026667">
    <property type="protein sequence ID" value="GAH65370.1"/>
    <property type="molecule type" value="Genomic_DNA"/>
</dbReference>
<feature type="non-terminal residue" evidence="2">
    <location>
        <position position="1"/>
    </location>
</feature>
<gene>
    <name evidence="2" type="ORF">S03H2_42803</name>
</gene>
<protein>
    <submittedName>
        <fullName evidence="2">Uncharacterized protein</fullName>
    </submittedName>
</protein>
<evidence type="ECO:0000256" key="1">
    <source>
        <dbReference type="SAM" id="MobiDB-lite"/>
    </source>
</evidence>
<feature type="compositionally biased region" description="Basic and acidic residues" evidence="1">
    <location>
        <begin position="79"/>
        <end position="105"/>
    </location>
</feature>
<feature type="region of interest" description="Disordered" evidence="1">
    <location>
        <begin position="56"/>
        <end position="107"/>
    </location>
</feature>
<comment type="caution">
    <text evidence="2">The sequence shown here is derived from an EMBL/GenBank/DDBJ whole genome shotgun (WGS) entry which is preliminary data.</text>
</comment>
<name>X1I7V5_9ZZZZ</name>